<dbReference type="RefSeq" id="WP_378580631.1">
    <property type="nucleotide sequence ID" value="NZ_JBHSFQ010000067.1"/>
</dbReference>
<protein>
    <submittedName>
        <fullName evidence="1">Uncharacterized protein</fullName>
    </submittedName>
</protein>
<sequence>MSDDASELERLPSTELHERAVALARHRWDIRFFWRLLEAIPAAEAAAGNLDASDASIAQASGLVQEALSAEDDPGVQEALRPLYIDYLTRHGEEGTPGGTERGEGEGA</sequence>
<organism evidence="1 2">
    <name type="scientific">Nocardiopsis mangrovi</name>
    <dbReference type="NCBI Taxonomy" id="1179818"/>
    <lineage>
        <taxon>Bacteria</taxon>
        <taxon>Bacillati</taxon>
        <taxon>Actinomycetota</taxon>
        <taxon>Actinomycetes</taxon>
        <taxon>Streptosporangiales</taxon>
        <taxon>Nocardiopsidaceae</taxon>
        <taxon>Nocardiopsis</taxon>
    </lineage>
</organism>
<gene>
    <name evidence="1" type="ORF">ACFO4E_29845</name>
</gene>
<proteinExistence type="predicted"/>
<accession>A0ABV9E674</accession>
<name>A0ABV9E674_9ACTN</name>
<evidence type="ECO:0000313" key="1">
    <source>
        <dbReference type="EMBL" id="MFC4566079.1"/>
    </source>
</evidence>
<reference evidence="2" key="1">
    <citation type="journal article" date="2019" name="Int. J. Syst. Evol. Microbiol.">
        <title>The Global Catalogue of Microorganisms (GCM) 10K type strain sequencing project: providing services to taxonomists for standard genome sequencing and annotation.</title>
        <authorList>
            <consortium name="The Broad Institute Genomics Platform"/>
            <consortium name="The Broad Institute Genome Sequencing Center for Infectious Disease"/>
            <person name="Wu L."/>
            <person name="Ma J."/>
        </authorList>
    </citation>
    <scope>NUCLEOTIDE SEQUENCE [LARGE SCALE GENOMIC DNA]</scope>
    <source>
        <strain evidence="2">XZYJ18</strain>
    </source>
</reference>
<keyword evidence="2" id="KW-1185">Reference proteome</keyword>
<dbReference type="EMBL" id="JBHSFQ010000067">
    <property type="protein sequence ID" value="MFC4566079.1"/>
    <property type="molecule type" value="Genomic_DNA"/>
</dbReference>
<comment type="caution">
    <text evidence="1">The sequence shown here is derived from an EMBL/GenBank/DDBJ whole genome shotgun (WGS) entry which is preliminary data.</text>
</comment>
<evidence type="ECO:0000313" key="2">
    <source>
        <dbReference type="Proteomes" id="UP001595923"/>
    </source>
</evidence>
<dbReference type="Proteomes" id="UP001595923">
    <property type="component" value="Unassembled WGS sequence"/>
</dbReference>